<feature type="transmembrane region" description="Helical" evidence="10">
    <location>
        <begin position="262"/>
        <end position="284"/>
    </location>
</feature>
<dbReference type="PANTHER" id="PTHR31787:SF2">
    <property type="entry name" value="FRIZZLED AND SMOOTHENED-LIKE PROTEIN A"/>
    <property type="match status" value="1"/>
</dbReference>
<evidence type="ECO:0000256" key="4">
    <source>
        <dbReference type="ARBA" id="ARBA00022729"/>
    </source>
</evidence>
<accession>F1A3V2</accession>
<dbReference type="OMA" id="WQNGVFW"/>
<dbReference type="InterPro" id="IPR036790">
    <property type="entry name" value="Frizzled_dom_sf"/>
</dbReference>
<feature type="transmembrane region" description="Helical" evidence="10">
    <location>
        <begin position="523"/>
        <end position="542"/>
    </location>
</feature>
<evidence type="ECO:0000256" key="5">
    <source>
        <dbReference type="ARBA" id="ARBA00022989"/>
    </source>
</evidence>
<dbReference type="GO" id="GO:0016020">
    <property type="term" value="C:membrane"/>
    <property type="evidence" value="ECO:0007669"/>
    <property type="project" value="UniProtKB-SubCell"/>
</dbReference>
<dbReference type="STRING" id="5786.F1A3V2"/>
<evidence type="ECO:0000256" key="3">
    <source>
        <dbReference type="ARBA" id="ARBA00022692"/>
    </source>
</evidence>
<feature type="transmembrane region" description="Helical" evidence="10">
    <location>
        <begin position="377"/>
        <end position="396"/>
    </location>
</feature>
<keyword evidence="7" id="KW-0675">Receptor</keyword>
<keyword evidence="5 10" id="KW-1133">Transmembrane helix</keyword>
<dbReference type="EMBL" id="GL871479">
    <property type="protein sequence ID" value="EGC29129.1"/>
    <property type="molecule type" value="Genomic_DNA"/>
</dbReference>
<comment type="subcellular location">
    <subcellularLocation>
        <location evidence="1">Membrane</location>
        <topology evidence="1">Multi-pass membrane protein</topology>
    </subcellularLocation>
</comment>
<dbReference type="Gene3D" id="1.10.2000.10">
    <property type="entry name" value="Frizzled cysteine-rich domain"/>
    <property type="match status" value="1"/>
</dbReference>
<dbReference type="GeneID" id="10506496"/>
<dbReference type="InterPro" id="IPR017981">
    <property type="entry name" value="GPCR_2-like_7TM"/>
</dbReference>
<dbReference type="VEuPathDB" id="AmoebaDB:DICPUDRAFT_159333"/>
<organism evidence="12 13">
    <name type="scientific">Dictyostelium purpureum</name>
    <name type="common">Slime mold</name>
    <dbReference type="NCBI Taxonomy" id="5786"/>
    <lineage>
        <taxon>Eukaryota</taxon>
        <taxon>Amoebozoa</taxon>
        <taxon>Evosea</taxon>
        <taxon>Eumycetozoa</taxon>
        <taxon>Dictyostelia</taxon>
        <taxon>Dictyosteliales</taxon>
        <taxon>Dictyosteliaceae</taxon>
        <taxon>Dictyostelium</taxon>
    </lineage>
</organism>
<feature type="transmembrane region" description="Helical" evidence="10">
    <location>
        <begin position="464"/>
        <end position="483"/>
    </location>
</feature>
<dbReference type="PANTHER" id="PTHR31787">
    <property type="entry name" value="G-PROTEIN-COUPLED RECEPTOR GPCR FAMILY PROTEIN"/>
    <property type="match status" value="1"/>
</dbReference>
<dbReference type="Gene3D" id="1.20.1070.10">
    <property type="entry name" value="Rhodopsin 7-helix transmembrane proteins"/>
    <property type="match status" value="1"/>
</dbReference>
<dbReference type="FunCoup" id="F1A3V2">
    <property type="interactions" value="11"/>
</dbReference>
<keyword evidence="13" id="KW-1185">Reference proteome</keyword>
<dbReference type="KEGG" id="dpp:DICPUDRAFT_159333"/>
<proteinExistence type="inferred from homology"/>
<comment type="similarity">
    <text evidence="2">Belongs to the G-protein coupled receptor Fz/Smo family.</text>
</comment>
<evidence type="ECO:0000256" key="1">
    <source>
        <dbReference type="ARBA" id="ARBA00004141"/>
    </source>
</evidence>
<keyword evidence="8" id="KW-0325">Glycoprotein</keyword>
<evidence type="ECO:0000256" key="6">
    <source>
        <dbReference type="ARBA" id="ARBA00023136"/>
    </source>
</evidence>
<feature type="transmembrane region" description="Helical" evidence="10">
    <location>
        <begin position="420"/>
        <end position="443"/>
    </location>
</feature>
<evidence type="ECO:0000256" key="9">
    <source>
        <dbReference type="SAM" id="MobiDB-lite"/>
    </source>
</evidence>
<evidence type="ECO:0000256" key="10">
    <source>
        <dbReference type="SAM" id="Phobius"/>
    </source>
</evidence>
<protein>
    <recommendedName>
        <fullName evidence="11">G-protein coupled receptors family 2 profile 2 domain-containing protein</fullName>
    </recommendedName>
</protein>
<dbReference type="GO" id="GO:0004888">
    <property type="term" value="F:transmembrane signaling receptor activity"/>
    <property type="evidence" value="ECO:0007669"/>
    <property type="project" value="InterPro"/>
</dbReference>
<dbReference type="InterPro" id="IPR050949">
    <property type="entry name" value="GPCR_Fz/Smo-like"/>
</dbReference>
<gene>
    <name evidence="12" type="ORF">DICPUDRAFT_159333</name>
</gene>
<dbReference type="RefSeq" id="XP_003294345.1">
    <property type="nucleotide sequence ID" value="XM_003294297.1"/>
</dbReference>
<feature type="transmembrane region" description="Helical" evidence="10">
    <location>
        <begin position="341"/>
        <end position="365"/>
    </location>
</feature>
<evidence type="ECO:0000313" key="13">
    <source>
        <dbReference type="Proteomes" id="UP000001064"/>
    </source>
</evidence>
<evidence type="ECO:0000259" key="11">
    <source>
        <dbReference type="PROSITE" id="PS50261"/>
    </source>
</evidence>
<evidence type="ECO:0000256" key="2">
    <source>
        <dbReference type="ARBA" id="ARBA00008077"/>
    </source>
</evidence>
<keyword evidence="6 10" id="KW-0472">Membrane</keyword>
<evidence type="ECO:0000256" key="8">
    <source>
        <dbReference type="ARBA" id="ARBA00023180"/>
    </source>
</evidence>
<feature type="transmembrane region" description="Helical" evidence="10">
    <location>
        <begin position="293"/>
        <end position="313"/>
    </location>
</feature>
<dbReference type="AlphaFoldDB" id="F1A3V2"/>
<evidence type="ECO:0000256" key="7">
    <source>
        <dbReference type="ARBA" id="ARBA00023170"/>
    </source>
</evidence>
<name>F1A3V2_DICPU</name>
<sequence length="615" mass="69397">MMIYKIFIIIIIILINNNDRNNLFVKSQFLPASPNPIDRSYRCEKYIGNTKCDGFIFDSNSIYVNDTDTQKLANDTVELLLKFAGTIGSSDCKSLSTVLFVCNTFFRSCVDVPLDDGSSLALPIKPCFDDCSLSTGACSVSALLDCSAKYPAQADQGDIYQFPKTENTYNLVPYDGQANFVQQCLDIDTMKAGSNSGNYIPNNNITGIFPNECTAPLIKRVSTNRKEDEKLGFQYLTPDSDCLVPCPIPFFSKSEWSSFKHLTTVSGSIAFVCVFFNIFTYGFLNTKHDRHTIGILCLSFSLWICMVSDLIVASSDDFSLVCPEPGRFARQHDTRCAANGIIFQFGAVNTVMFWSVMAFDLWLVIKKLSPSRNMVKFYIIAIEVLAVIFTILPIIWKQYGYGFGGVGCWVLSDGWQNGVFWIPLTVCLFIGTSFICLISFEIYRIVRNVGKGAAGVLKVNIRPFLIILFIFGEYVYLFIYHFYVQHNTTKFTNNIRDWVICLQSKGSDELCKRPETIGYASQFIFLFFLRLLGIEVLIFYGINTRTKRIWKESKLFNSKYFKAIREKLSSMSSKGATSSTKGAQTTTNNSDYNTSQLSVELSQNTKGYYDIEDDL</sequence>
<keyword evidence="3 10" id="KW-0812">Transmembrane</keyword>
<feature type="compositionally biased region" description="Low complexity" evidence="9">
    <location>
        <begin position="573"/>
        <end position="583"/>
    </location>
</feature>
<feature type="region of interest" description="Disordered" evidence="9">
    <location>
        <begin position="573"/>
        <end position="592"/>
    </location>
</feature>
<dbReference type="eggNOG" id="ENOG502RCJA">
    <property type="taxonomic scope" value="Eukaryota"/>
</dbReference>
<dbReference type="OrthoDB" id="18326at2759"/>
<dbReference type="Proteomes" id="UP000001064">
    <property type="component" value="Unassembled WGS sequence"/>
</dbReference>
<dbReference type="PROSITE" id="PS50261">
    <property type="entry name" value="G_PROTEIN_RECEP_F2_4"/>
    <property type="match status" value="1"/>
</dbReference>
<dbReference type="GO" id="GO:0007166">
    <property type="term" value="P:cell surface receptor signaling pathway"/>
    <property type="evidence" value="ECO:0007669"/>
    <property type="project" value="InterPro"/>
</dbReference>
<reference evidence="13" key="1">
    <citation type="journal article" date="2011" name="Genome Biol.">
        <title>Comparative genomics of the social amoebae Dictyostelium discoideum and Dictyostelium purpureum.</title>
        <authorList>
            <consortium name="US DOE Joint Genome Institute (JGI-PGF)"/>
            <person name="Sucgang R."/>
            <person name="Kuo A."/>
            <person name="Tian X."/>
            <person name="Salerno W."/>
            <person name="Parikh A."/>
            <person name="Feasley C.L."/>
            <person name="Dalin E."/>
            <person name="Tu H."/>
            <person name="Huang E."/>
            <person name="Barry K."/>
            <person name="Lindquist E."/>
            <person name="Shapiro H."/>
            <person name="Bruce D."/>
            <person name="Schmutz J."/>
            <person name="Salamov A."/>
            <person name="Fey P."/>
            <person name="Gaudet P."/>
            <person name="Anjard C."/>
            <person name="Babu M.M."/>
            <person name="Basu S."/>
            <person name="Bushmanova Y."/>
            <person name="van der Wel H."/>
            <person name="Katoh-Kurasawa M."/>
            <person name="Dinh C."/>
            <person name="Coutinho P.M."/>
            <person name="Saito T."/>
            <person name="Elias M."/>
            <person name="Schaap P."/>
            <person name="Kay R.R."/>
            <person name="Henrissat B."/>
            <person name="Eichinger L."/>
            <person name="Rivero F."/>
            <person name="Putnam N.H."/>
            <person name="West C.M."/>
            <person name="Loomis W.F."/>
            <person name="Chisholm R.L."/>
            <person name="Shaulsky G."/>
            <person name="Strassmann J.E."/>
            <person name="Queller D.C."/>
            <person name="Kuspa A."/>
            <person name="Grigoriev I.V."/>
        </authorList>
    </citation>
    <scope>NUCLEOTIDE SEQUENCE [LARGE SCALE GENOMIC DNA]</scope>
    <source>
        <strain evidence="13">QSDP1</strain>
    </source>
</reference>
<dbReference type="InParanoid" id="F1A3V2"/>
<keyword evidence="4" id="KW-0732">Signal</keyword>
<evidence type="ECO:0000313" key="12">
    <source>
        <dbReference type="EMBL" id="EGC29129.1"/>
    </source>
</evidence>
<feature type="domain" description="G-protein coupled receptors family 2 profile 2" evidence="11">
    <location>
        <begin position="259"/>
        <end position="544"/>
    </location>
</feature>